<evidence type="ECO:0000256" key="1">
    <source>
        <dbReference type="SAM" id="SignalP"/>
    </source>
</evidence>
<reference evidence="2 3" key="1">
    <citation type="submission" date="2020-08" db="EMBL/GenBank/DDBJ databases">
        <title>Genomic Encyclopedia of Type Strains, Phase III (KMG-III): the genomes of soil and plant-associated and newly described type strains.</title>
        <authorList>
            <person name="Whitman W."/>
        </authorList>
    </citation>
    <scope>NUCLEOTIDE SEQUENCE [LARGE SCALE GENOMIC DNA]</scope>
    <source>
        <strain evidence="2 3">CECT 3302</strain>
    </source>
</reference>
<dbReference type="EMBL" id="JACHXG010000006">
    <property type="protein sequence ID" value="MBB3090277.1"/>
    <property type="molecule type" value="Genomic_DNA"/>
</dbReference>
<accession>A0A7W5A603</accession>
<protein>
    <submittedName>
        <fullName evidence="2">Uncharacterized protein</fullName>
    </submittedName>
</protein>
<keyword evidence="3" id="KW-1185">Reference proteome</keyword>
<name>A0A7W5A603_9ACTN</name>
<dbReference type="PROSITE" id="PS51257">
    <property type="entry name" value="PROKAR_LIPOPROTEIN"/>
    <property type="match status" value="1"/>
</dbReference>
<dbReference type="Proteomes" id="UP000577707">
    <property type="component" value="Unassembled WGS sequence"/>
</dbReference>
<feature type="signal peptide" evidence="1">
    <location>
        <begin position="1"/>
        <end position="23"/>
    </location>
</feature>
<dbReference type="RefSeq" id="WP_183546852.1">
    <property type="nucleotide sequence ID" value="NZ_BMQT01000006.1"/>
</dbReference>
<sequence>MKFGEGVSTRLGVLLAASFAVLAAGCADLPELPEGARPSAAPSHPPYAATPADYKAVQDLLTRRAGAALKGDEAGFLATVDRRDQKLVDQQQTIFTNLQQLPMKSLAYEVEETEHTPDEVRNDGVLFAPKVVEVARLEEAHRAPVASSTDMTFVRHDGGWVIGRDRAAPTERYSRPWFGGPVTAATGRSVVVVTEREGPTEAAELLDRVTTARAEIKEDLRSVWRGEAGETPLIVDATFNGQPPGGTFEGDDGAAAVTYWVDAVGPPRSDMSSLAGAVIKDNPTATNRLATDDRTLRHELSHVYGPALVPTWVNEGLAEYLSGCASNICGEDEQRDKLLAHERAIPGDDEWGEDGSIDYAISHAAVSWLIEENGGLKKFLEFCNDFFLHKPGGREDFHDGTGKALRASYGLTERDLIEGTWGWFEDLPTG</sequence>
<organism evidence="2 3">
    <name type="scientific">Nocardioides albus</name>
    <dbReference type="NCBI Taxonomy" id="1841"/>
    <lineage>
        <taxon>Bacteria</taxon>
        <taxon>Bacillati</taxon>
        <taxon>Actinomycetota</taxon>
        <taxon>Actinomycetes</taxon>
        <taxon>Propionibacteriales</taxon>
        <taxon>Nocardioidaceae</taxon>
        <taxon>Nocardioides</taxon>
    </lineage>
</organism>
<feature type="chain" id="PRO_5038844172" evidence="1">
    <location>
        <begin position="24"/>
        <end position="430"/>
    </location>
</feature>
<keyword evidence="1" id="KW-0732">Signal</keyword>
<proteinExistence type="predicted"/>
<comment type="caution">
    <text evidence="2">The sequence shown here is derived from an EMBL/GenBank/DDBJ whole genome shotgun (WGS) entry which is preliminary data.</text>
</comment>
<evidence type="ECO:0000313" key="3">
    <source>
        <dbReference type="Proteomes" id="UP000577707"/>
    </source>
</evidence>
<evidence type="ECO:0000313" key="2">
    <source>
        <dbReference type="EMBL" id="MBB3090277.1"/>
    </source>
</evidence>
<dbReference type="AlphaFoldDB" id="A0A7W5A603"/>
<gene>
    <name evidence="2" type="ORF">FHS12_003229</name>
</gene>